<evidence type="ECO:0000256" key="2">
    <source>
        <dbReference type="ARBA" id="ARBA00022729"/>
    </source>
</evidence>
<keyword evidence="6" id="KW-0472">Membrane</keyword>
<dbReference type="EMBL" id="JACRKR010000058">
    <property type="protein sequence ID" value="MBI5078613.1"/>
    <property type="molecule type" value="Genomic_DNA"/>
</dbReference>
<evidence type="ECO:0000256" key="6">
    <source>
        <dbReference type="SAM" id="Phobius"/>
    </source>
</evidence>
<reference evidence="8" key="1">
    <citation type="submission" date="2020-07" db="EMBL/GenBank/DDBJ databases">
        <title>Huge and variable diversity of episymbiotic CPR bacteria and DPANN archaea in groundwater ecosystems.</title>
        <authorList>
            <person name="He C.Y."/>
            <person name="Keren R."/>
            <person name="Whittaker M."/>
            <person name="Farag I.F."/>
            <person name="Doudna J."/>
            <person name="Cate J.H.D."/>
            <person name="Banfield J.F."/>
        </authorList>
    </citation>
    <scope>NUCLEOTIDE SEQUENCE</scope>
    <source>
        <strain evidence="8">NC_groundwater_1860_Pr3_B-0.1um_51_7</strain>
    </source>
</reference>
<sequence>MIKIFVAFLPWAVFWSSAYSGDYRSGVLWGLVLSGILNLIHLRRFKIFETAAFFFFLVVFFLHFPDASFWIALSYFYLSLISLLPLFVNTSFIFQYMVESYPPAYRKDGAFLLINNIIAGVWGVIFWGSAVAVAVGQLVLPGILTIGGIAFSLFFPKRASAYFVSREFKKYDWNIKMNPARKKQEDEYDVIVVGAGIGGLTAGVLLSKRGCRVLMLEQHSKVGGYWVSFRRRDFTFSAGVIDVSGLWEKGPVAYLLREAGLKKEDFFVRNTVKYFLKGREIAIPPGLEGTVKVLSSHFPDEEESISRFFEEAKMAYEECYREAGIFGAPLPPYLLAKAFGGEKVFNYPREHPHFYNYLNKTFKDKLDEFFKNENLKSLLGGLWGYTGAPPEKTSALMGLTVWMSYLMHGGYFPRGGPRALVDVLHDFIQHHGGEVLTGQKVDQIVVENKTVRGIKAGGRFFKSPLIAADANARTVFLELVGEGNLGKKFVSYIKGLKMSISCLVVYLGIEGDLSRYPVLMKDVEGGYEIVVISNADKNLAPAGKSAALILTSANYYDFPPRGTKEYAEKKKELAAQAVRKAEKLIPGLGERVIFQEAATPRTMERYVLMPEGALYSFEQSVEVERPYFKTPVKGLYLVGASTFPGGGTEGAVISGIICAQDICGWKRDKA</sequence>
<keyword evidence="1" id="KW-0285">Flavoprotein</keyword>
<feature type="transmembrane region" description="Helical" evidence="6">
    <location>
        <begin position="28"/>
        <end position="45"/>
    </location>
</feature>
<dbReference type="SUPFAM" id="SSF51905">
    <property type="entry name" value="FAD/NAD(P)-binding domain"/>
    <property type="match status" value="1"/>
</dbReference>
<evidence type="ECO:0000259" key="7">
    <source>
        <dbReference type="Pfam" id="PF01593"/>
    </source>
</evidence>
<dbReference type="InterPro" id="IPR036188">
    <property type="entry name" value="FAD/NAD-bd_sf"/>
</dbReference>
<gene>
    <name evidence="8" type="ORF">HZB08_01135</name>
</gene>
<evidence type="ECO:0000313" key="9">
    <source>
        <dbReference type="Proteomes" id="UP000808761"/>
    </source>
</evidence>
<keyword evidence="6" id="KW-0812">Transmembrane</keyword>
<evidence type="ECO:0000256" key="4">
    <source>
        <dbReference type="ARBA" id="ARBA00022857"/>
    </source>
</evidence>
<evidence type="ECO:0000256" key="5">
    <source>
        <dbReference type="ARBA" id="ARBA00023027"/>
    </source>
</evidence>
<name>A0A9D6UMF4_UNCSA</name>
<dbReference type="PRINTS" id="PR00420">
    <property type="entry name" value="RNGMNOXGNASE"/>
</dbReference>
<keyword evidence="6" id="KW-1133">Transmembrane helix</keyword>
<dbReference type="GO" id="GO:0016491">
    <property type="term" value="F:oxidoreductase activity"/>
    <property type="evidence" value="ECO:0007669"/>
    <property type="project" value="InterPro"/>
</dbReference>
<keyword evidence="3" id="KW-0274">FAD</keyword>
<feature type="transmembrane region" description="Helical" evidence="6">
    <location>
        <begin position="77"/>
        <end position="98"/>
    </location>
</feature>
<dbReference type="InterPro" id="IPR002937">
    <property type="entry name" value="Amino_oxidase"/>
</dbReference>
<dbReference type="PANTHER" id="PTHR46091:SF3">
    <property type="entry name" value="AMINE OXIDASE DOMAIN-CONTAINING PROTEIN"/>
    <property type="match status" value="1"/>
</dbReference>
<proteinExistence type="predicted"/>
<evidence type="ECO:0000313" key="8">
    <source>
        <dbReference type="EMBL" id="MBI5078613.1"/>
    </source>
</evidence>
<dbReference type="AlphaFoldDB" id="A0A9D6UMF4"/>
<evidence type="ECO:0000256" key="3">
    <source>
        <dbReference type="ARBA" id="ARBA00022827"/>
    </source>
</evidence>
<keyword evidence="5" id="KW-0520">NAD</keyword>
<organism evidence="8 9">
    <name type="scientific">Candidatus Saganbacteria bacterium</name>
    <dbReference type="NCBI Taxonomy" id="2575572"/>
    <lineage>
        <taxon>Bacteria</taxon>
        <taxon>Bacillati</taxon>
        <taxon>Saganbacteria</taxon>
    </lineage>
</organism>
<dbReference type="Gene3D" id="3.50.50.60">
    <property type="entry name" value="FAD/NAD(P)-binding domain"/>
    <property type="match status" value="2"/>
</dbReference>
<feature type="transmembrane region" description="Helical" evidence="6">
    <location>
        <begin position="110"/>
        <end position="132"/>
    </location>
</feature>
<feature type="transmembrane region" description="Helical" evidence="6">
    <location>
        <begin position="188"/>
        <end position="206"/>
    </location>
</feature>
<dbReference type="PANTHER" id="PTHR46091">
    <property type="entry name" value="BLR7054 PROTEIN"/>
    <property type="match status" value="1"/>
</dbReference>
<feature type="transmembrane region" description="Helical" evidence="6">
    <location>
        <begin position="52"/>
        <end position="71"/>
    </location>
</feature>
<dbReference type="Proteomes" id="UP000808761">
    <property type="component" value="Unassembled WGS sequence"/>
</dbReference>
<dbReference type="InterPro" id="IPR052206">
    <property type="entry name" value="Retinol_saturase"/>
</dbReference>
<accession>A0A9D6UMF4</accession>
<evidence type="ECO:0000256" key="1">
    <source>
        <dbReference type="ARBA" id="ARBA00022630"/>
    </source>
</evidence>
<feature type="transmembrane region" description="Helical" evidence="6">
    <location>
        <begin position="138"/>
        <end position="156"/>
    </location>
</feature>
<keyword evidence="2" id="KW-0732">Signal</keyword>
<comment type="caution">
    <text evidence="8">The sequence shown here is derived from an EMBL/GenBank/DDBJ whole genome shotgun (WGS) entry which is preliminary data.</text>
</comment>
<feature type="domain" description="Amine oxidase" evidence="7">
    <location>
        <begin position="197"/>
        <end position="662"/>
    </location>
</feature>
<dbReference type="Pfam" id="PF01593">
    <property type="entry name" value="Amino_oxidase"/>
    <property type="match status" value="1"/>
</dbReference>
<keyword evidence="4" id="KW-0521">NADP</keyword>
<protein>
    <submittedName>
        <fullName evidence="8">NAD(P)/FAD-dependent oxidoreductase</fullName>
    </submittedName>
</protein>